<evidence type="ECO:0000313" key="5">
    <source>
        <dbReference type="Proteomes" id="UP000192738"/>
    </source>
</evidence>
<organism evidence="4 5">
    <name type="scientific">Sporomusa malonica</name>
    <dbReference type="NCBI Taxonomy" id="112901"/>
    <lineage>
        <taxon>Bacteria</taxon>
        <taxon>Bacillati</taxon>
        <taxon>Bacillota</taxon>
        <taxon>Negativicutes</taxon>
        <taxon>Selenomonadales</taxon>
        <taxon>Sporomusaceae</taxon>
        <taxon>Sporomusa</taxon>
    </lineage>
</organism>
<dbReference type="Pfam" id="PF04397">
    <property type="entry name" value="LytTR"/>
    <property type="match status" value="1"/>
</dbReference>
<keyword evidence="1" id="KW-0597">Phosphoprotein</keyword>
<keyword evidence="5" id="KW-1185">Reference proteome</keyword>
<dbReference type="GO" id="GO:0003677">
    <property type="term" value="F:DNA binding"/>
    <property type="evidence" value="ECO:0007669"/>
    <property type="project" value="InterPro"/>
</dbReference>
<dbReference type="PANTHER" id="PTHR37299:SF1">
    <property type="entry name" value="STAGE 0 SPORULATION PROTEIN A HOMOLOG"/>
    <property type="match status" value="1"/>
</dbReference>
<dbReference type="SUPFAM" id="SSF52172">
    <property type="entry name" value="CheY-like"/>
    <property type="match status" value="1"/>
</dbReference>
<evidence type="ECO:0000259" key="2">
    <source>
        <dbReference type="PROSITE" id="PS50110"/>
    </source>
</evidence>
<dbReference type="RefSeq" id="WP_176215428.1">
    <property type="nucleotide sequence ID" value="NZ_CP155572.1"/>
</dbReference>
<sequence length="255" mass="29432">MADQLRTIKVMMVDDEEPARSELRYLLEQFEEVEIIGEFKSGEEASKAVLALRPHLIFIDIEMPGLNGIQTAEKINANNVLPLLVFATAHEEFAIKAFELNAVDYLLKPFSAKRVAKCIEKVRTLLTEAVHTTPRKRDIESNQLYIFQKLAIEHNGKAYVIDTRDIIAAYCTEGQLSIHTADKTYYSNMPLQDLQSRLDERLFFRTHRAYLVNIEKIREIIPWFNGTYNLILEGFEREVPVSRQQVSKLKKLFGL</sequence>
<dbReference type="Gene3D" id="2.20.25.10">
    <property type="match status" value="1"/>
</dbReference>
<gene>
    <name evidence="4" type="ORF">SAMN04488500_105169</name>
</gene>
<feature type="domain" description="Response regulatory" evidence="2">
    <location>
        <begin position="9"/>
        <end position="123"/>
    </location>
</feature>
<dbReference type="AlphaFoldDB" id="A0A1W2AAI7"/>
<dbReference type="InterPro" id="IPR011006">
    <property type="entry name" value="CheY-like_superfamily"/>
</dbReference>
<feature type="domain" description="HTH LytTR-type" evidence="3">
    <location>
        <begin position="150"/>
        <end position="255"/>
    </location>
</feature>
<dbReference type="GO" id="GO:0000156">
    <property type="term" value="F:phosphorelay response regulator activity"/>
    <property type="evidence" value="ECO:0007669"/>
    <property type="project" value="InterPro"/>
</dbReference>
<dbReference type="InterPro" id="IPR007492">
    <property type="entry name" value="LytTR_DNA-bd_dom"/>
</dbReference>
<dbReference type="Proteomes" id="UP000192738">
    <property type="component" value="Unassembled WGS sequence"/>
</dbReference>
<dbReference type="SMART" id="SM00448">
    <property type="entry name" value="REC"/>
    <property type="match status" value="1"/>
</dbReference>
<proteinExistence type="predicted"/>
<dbReference type="PROSITE" id="PS50110">
    <property type="entry name" value="RESPONSE_REGULATORY"/>
    <property type="match status" value="1"/>
</dbReference>
<dbReference type="Gene3D" id="2.40.50.40">
    <property type="match status" value="1"/>
</dbReference>
<evidence type="ECO:0000256" key="1">
    <source>
        <dbReference type="PROSITE-ProRule" id="PRU00169"/>
    </source>
</evidence>
<dbReference type="PROSITE" id="PS50930">
    <property type="entry name" value="HTH_LYTTR"/>
    <property type="match status" value="1"/>
</dbReference>
<dbReference type="EMBL" id="FWXI01000005">
    <property type="protein sequence ID" value="SMC57268.1"/>
    <property type="molecule type" value="Genomic_DNA"/>
</dbReference>
<dbReference type="InterPro" id="IPR001789">
    <property type="entry name" value="Sig_transdc_resp-reg_receiver"/>
</dbReference>
<evidence type="ECO:0000313" key="4">
    <source>
        <dbReference type="EMBL" id="SMC57268.1"/>
    </source>
</evidence>
<protein>
    <submittedName>
        <fullName evidence="4">Two component transcriptional regulator, LytTR family</fullName>
    </submittedName>
</protein>
<reference evidence="4 5" key="1">
    <citation type="submission" date="2017-04" db="EMBL/GenBank/DDBJ databases">
        <authorList>
            <person name="Afonso C.L."/>
            <person name="Miller P.J."/>
            <person name="Scott M.A."/>
            <person name="Spackman E."/>
            <person name="Goraichik I."/>
            <person name="Dimitrov K.M."/>
            <person name="Suarez D.L."/>
            <person name="Swayne D.E."/>
        </authorList>
    </citation>
    <scope>NUCLEOTIDE SEQUENCE [LARGE SCALE GENOMIC DNA]</scope>
    <source>
        <strain evidence="4 5">DSM 5090</strain>
    </source>
</reference>
<dbReference type="Pfam" id="PF00072">
    <property type="entry name" value="Response_reg"/>
    <property type="match status" value="1"/>
</dbReference>
<dbReference type="InterPro" id="IPR046947">
    <property type="entry name" value="LytR-like"/>
</dbReference>
<dbReference type="PANTHER" id="PTHR37299">
    <property type="entry name" value="TRANSCRIPTIONAL REGULATOR-RELATED"/>
    <property type="match status" value="1"/>
</dbReference>
<evidence type="ECO:0000259" key="3">
    <source>
        <dbReference type="PROSITE" id="PS50930"/>
    </source>
</evidence>
<dbReference type="SMART" id="SM00850">
    <property type="entry name" value="LytTR"/>
    <property type="match status" value="1"/>
</dbReference>
<accession>A0A1W2AAI7</accession>
<dbReference type="Gene3D" id="3.40.50.2300">
    <property type="match status" value="1"/>
</dbReference>
<feature type="modified residue" description="4-aspartylphosphate" evidence="1">
    <location>
        <position position="60"/>
    </location>
</feature>
<dbReference type="STRING" id="112901.SAMN04488500_105169"/>
<name>A0A1W2AAI7_9FIRM</name>